<organism evidence="2 3">
    <name type="scientific">Eragrostis curvula</name>
    <name type="common">weeping love grass</name>
    <dbReference type="NCBI Taxonomy" id="38414"/>
    <lineage>
        <taxon>Eukaryota</taxon>
        <taxon>Viridiplantae</taxon>
        <taxon>Streptophyta</taxon>
        <taxon>Embryophyta</taxon>
        <taxon>Tracheophyta</taxon>
        <taxon>Spermatophyta</taxon>
        <taxon>Magnoliopsida</taxon>
        <taxon>Liliopsida</taxon>
        <taxon>Poales</taxon>
        <taxon>Poaceae</taxon>
        <taxon>PACMAD clade</taxon>
        <taxon>Chloridoideae</taxon>
        <taxon>Eragrostideae</taxon>
        <taxon>Eragrostidinae</taxon>
        <taxon>Eragrostis</taxon>
    </lineage>
</organism>
<feature type="transmembrane region" description="Helical" evidence="1">
    <location>
        <begin position="169"/>
        <end position="194"/>
    </location>
</feature>
<feature type="non-terminal residue" evidence="2">
    <location>
        <position position="1"/>
    </location>
</feature>
<dbReference type="EMBL" id="RWGY01000051">
    <property type="protein sequence ID" value="TVU05749.1"/>
    <property type="molecule type" value="Genomic_DNA"/>
</dbReference>
<reference evidence="2 3" key="1">
    <citation type="journal article" date="2019" name="Sci. Rep.">
        <title>A high-quality genome of Eragrostis curvula grass provides insights into Poaceae evolution and supports new strategies to enhance forage quality.</title>
        <authorList>
            <person name="Carballo J."/>
            <person name="Santos B.A.C.M."/>
            <person name="Zappacosta D."/>
            <person name="Garbus I."/>
            <person name="Selva J.P."/>
            <person name="Gallo C.A."/>
            <person name="Diaz A."/>
            <person name="Albertini E."/>
            <person name="Caccamo M."/>
            <person name="Echenique V."/>
        </authorList>
    </citation>
    <scope>NUCLEOTIDE SEQUENCE [LARGE SCALE GENOMIC DNA]</scope>
    <source>
        <strain evidence="3">cv. Victoria</strain>
        <tissue evidence="2">Leaf</tissue>
    </source>
</reference>
<dbReference type="Gramene" id="TVU05749">
    <property type="protein sequence ID" value="TVU05749"/>
    <property type="gene ID" value="EJB05_48930"/>
</dbReference>
<sequence>VVAIPRRQRTSSAAVQVYLPSTSGSAAHIRRVNNFPVATNYVLTNIDSSENQTMKYSQNNMLCINGSISPVAVPICRAIHLRQRLTQVQGKEVERKHGLSCCIAKQGRFRVDLQTKNKLTDNVVSVCGWGDNRWPPSSVIASATVTSSIVVYGGPGSSASSSSLSFGSLGVWMVAFNLLVFCLIKSIIYADAYCGSIRWFQMEMVQR</sequence>
<protein>
    <submittedName>
        <fullName evidence="2">Uncharacterized protein</fullName>
    </submittedName>
</protein>
<keyword evidence="3" id="KW-1185">Reference proteome</keyword>
<gene>
    <name evidence="2" type="ORF">EJB05_48930</name>
</gene>
<dbReference type="AlphaFoldDB" id="A0A5J9T2Z8"/>
<accession>A0A5J9T2Z8</accession>
<evidence type="ECO:0000313" key="3">
    <source>
        <dbReference type="Proteomes" id="UP000324897"/>
    </source>
</evidence>
<evidence type="ECO:0000256" key="1">
    <source>
        <dbReference type="SAM" id="Phobius"/>
    </source>
</evidence>
<proteinExistence type="predicted"/>
<keyword evidence="1" id="KW-1133">Transmembrane helix</keyword>
<evidence type="ECO:0000313" key="2">
    <source>
        <dbReference type="EMBL" id="TVU05749.1"/>
    </source>
</evidence>
<keyword evidence="1" id="KW-0812">Transmembrane</keyword>
<name>A0A5J9T2Z8_9POAL</name>
<keyword evidence="1" id="KW-0472">Membrane</keyword>
<dbReference type="Proteomes" id="UP000324897">
    <property type="component" value="Unassembled WGS sequence"/>
</dbReference>
<comment type="caution">
    <text evidence="2">The sequence shown here is derived from an EMBL/GenBank/DDBJ whole genome shotgun (WGS) entry which is preliminary data.</text>
</comment>